<keyword evidence="3" id="KW-1185">Reference proteome</keyword>
<evidence type="ECO:0000313" key="2">
    <source>
        <dbReference type="EMBL" id="CAJ2506895.1"/>
    </source>
</evidence>
<feature type="region of interest" description="Disordered" evidence="1">
    <location>
        <begin position="1"/>
        <end position="28"/>
    </location>
</feature>
<feature type="compositionally biased region" description="Basic and acidic residues" evidence="1">
    <location>
        <begin position="189"/>
        <end position="200"/>
    </location>
</feature>
<organism evidence="2 3">
    <name type="scientific">Anthostomella pinea</name>
    <dbReference type="NCBI Taxonomy" id="933095"/>
    <lineage>
        <taxon>Eukaryota</taxon>
        <taxon>Fungi</taxon>
        <taxon>Dikarya</taxon>
        <taxon>Ascomycota</taxon>
        <taxon>Pezizomycotina</taxon>
        <taxon>Sordariomycetes</taxon>
        <taxon>Xylariomycetidae</taxon>
        <taxon>Xylariales</taxon>
        <taxon>Xylariaceae</taxon>
        <taxon>Anthostomella</taxon>
    </lineage>
</organism>
<dbReference type="AlphaFoldDB" id="A0AAI8VM75"/>
<gene>
    <name evidence="2" type="ORF">KHLLAP_LOCUS7363</name>
</gene>
<feature type="compositionally biased region" description="Basic and acidic residues" evidence="1">
    <location>
        <begin position="759"/>
        <end position="773"/>
    </location>
</feature>
<reference evidence="2" key="1">
    <citation type="submission" date="2023-10" db="EMBL/GenBank/DDBJ databases">
        <authorList>
            <person name="Hackl T."/>
        </authorList>
    </citation>
    <scope>NUCLEOTIDE SEQUENCE</scope>
</reference>
<feature type="region of interest" description="Disordered" evidence="1">
    <location>
        <begin position="175"/>
        <end position="211"/>
    </location>
</feature>
<evidence type="ECO:0000256" key="1">
    <source>
        <dbReference type="SAM" id="MobiDB-lite"/>
    </source>
</evidence>
<feature type="region of interest" description="Disordered" evidence="1">
    <location>
        <begin position="819"/>
        <end position="871"/>
    </location>
</feature>
<feature type="compositionally biased region" description="Basic and acidic residues" evidence="1">
    <location>
        <begin position="819"/>
        <end position="831"/>
    </location>
</feature>
<feature type="region of interest" description="Disordered" evidence="1">
    <location>
        <begin position="759"/>
        <end position="781"/>
    </location>
</feature>
<feature type="compositionally biased region" description="Basic and acidic residues" evidence="1">
    <location>
        <begin position="124"/>
        <end position="140"/>
    </location>
</feature>
<comment type="caution">
    <text evidence="2">The sequence shown here is derived from an EMBL/GenBank/DDBJ whole genome shotgun (WGS) entry which is preliminary data.</text>
</comment>
<proteinExistence type="predicted"/>
<feature type="region of interest" description="Disordered" evidence="1">
    <location>
        <begin position="706"/>
        <end position="734"/>
    </location>
</feature>
<dbReference type="EMBL" id="CAUWAG010000010">
    <property type="protein sequence ID" value="CAJ2506895.1"/>
    <property type="molecule type" value="Genomic_DNA"/>
</dbReference>
<name>A0AAI8VM75_9PEZI</name>
<protein>
    <submittedName>
        <fullName evidence="2">Uu.00g080810.m01.CDS01</fullName>
    </submittedName>
</protein>
<accession>A0AAI8VM75</accession>
<feature type="compositionally biased region" description="Low complexity" evidence="1">
    <location>
        <begin position="56"/>
        <end position="82"/>
    </location>
</feature>
<sequence length="871" mass="96609">MSLDPYQTPSKPRRPAPRPKPSQPWTTARCHRLLRPLISRIASLRRDAAAIATVSATATSISTPSSSSSSSSSSISNVAKSSGLNREGADTPEADSKWLMPKKKRVRLTYSQRRAPRQQQDDQPGEREDGDERPAVVQKAEVRRKTVRCLRHDGQSSTAFRGEIMAPTPLLRRARGHIVPSPLPVARSSGEEERCEDKRREPRTKRSTSTRKALDGRLAKIRVNSPAERYNELEAIYKSLEALLKATALDTAQTRGPRSFLDMCLRKVPQYITELDAWERWEAEQSGTITTLDDVDTSAQIYNELESIGTNQGWKHLRVVVRADGVEAAREGIAERLFSDDFSQLLIDLCIQSGAVAEAEELMAALVDRPFPLPASPESSFAQFTSLQPLTALSSFATKSGRASYTLRQYSVLLSSKHLPQDWLATPDFERIWGSAARALSSREAICDVINFMVESISLMCSRKRTFTGTAETIQLEKDMLEANQRTLTSALTIVSAMSLLGENATQTSRIRDADVCKVSLLVDRLKYILKACIAELEPQGQRYVGARLDLLYLALFLSSGKTQGETVARYVKRSIENATRQRDAPRAARGSPTPNQYDSIVSLIASVARSCSRGTSVASHQCLDVLFERLNVMDIGHQVLDSLKAASAFLLAQQTNNVRDLIYAESLYPHARSKPGDTHDRRSLFTGYRWEETIGEWVTVSPIMKRRQSRKRQLQASTGDEDDDKHAEQSPARPTSLASLMSLGTNNVPDLKTIHGHDVRTKKPHQMEAEHASRKRTRHSLGETLTPISASAVNTLLGQASVVAVLKERPSSILHDELAGQGKENRDRMFARKPRRSSGKLVLGTRSRSSLSSLPDKGQADIYSDDELCL</sequence>
<evidence type="ECO:0000313" key="3">
    <source>
        <dbReference type="Proteomes" id="UP001295740"/>
    </source>
</evidence>
<dbReference type="Proteomes" id="UP001295740">
    <property type="component" value="Unassembled WGS sequence"/>
</dbReference>
<feature type="region of interest" description="Disordered" evidence="1">
    <location>
        <begin position="56"/>
        <end position="140"/>
    </location>
</feature>